<dbReference type="GO" id="GO:0075509">
    <property type="term" value="P:endocytosis involved in viral entry into host cell"/>
    <property type="evidence" value="ECO:0007669"/>
    <property type="project" value="UniProtKB-KW"/>
</dbReference>
<accession>A0A2D2AL75</accession>
<keyword evidence="2 12" id="KW-1048">Host nucleus</keyword>
<reference evidence="14" key="1">
    <citation type="journal article" date="2018" name="MSphere">
        <title>Metagenomic Discovery of 83 New Human Papillomavirus Types in Patients with Immunodeficiency.</title>
        <authorList>
            <person name="Pastrana D.V."/>
            <person name="Peretti A."/>
            <person name="Welch N.L."/>
            <person name="Borgogna C."/>
            <person name="Olivero C."/>
            <person name="Badolato R."/>
            <person name="Notarangelo L.D."/>
            <person name="Gariglio M."/>
            <person name="FitzGerald P.C."/>
            <person name="McIntosh C.E."/>
            <person name="Reeves J."/>
            <person name="Starrett G.J."/>
            <person name="Bliskovsky V."/>
            <person name="Velez D."/>
            <person name="Brownell I."/>
            <person name="Yarchoan R."/>
            <person name="Wyvill K.M."/>
            <person name="Uldrick T.S."/>
            <person name="Maldarelli F."/>
            <person name="Lisco A."/>
            <person name="Sereti I."/>
            <person name="Gonzalez C.M."/>
            <person name="Androphy E.J."/>
            <person name="McBride A.A."/>
            <person name="Van Doorslaer K."/>
            <person name="Garcia F."/>
            <person name="Dvoretzky I."/>
            <person name="Liu J.S."/>
            <person name="Han J."/>
            <person name="Murphy P.M."/>
            <person name="McDermott D.H."/>
            <person name="Buck C.B."/>
        </authorList>
    </citation>
    <scope>NUCLEOTIDE SEQUENCE</scope>
    <source>
        <strain evidence="14">Beta05_EV03c09</strain>
    </source>
</reference>
<dbReference type="GO" id="GO:0042025">
    <property type="term" value="C:host cell nucleus"/>
    <property type="evidence" value="ECO:0007669"/>
    <property type="project" value="UniProtKB-SubCell"/>
</dbReference>
<comment type="subunit">
    <text evidence="12">Self-assembles into homopentamers. The capsid has an icosahedral symmetry and consists of 72 capsomers, with each capsomer being a pentamer of L1. Interacts with the minor capsid protein L2; this interaction is necessary for viral genome encapsidation. Interacts with protein E2; this interaction enhances E2-dependent replication and transcription activation.</text>
</comment>
<dbReference type="Proteomes" id="UP000290488">
    <property type="component" value="Segment"/>
</dbReference>
<dbReference type="Gene3D" id="2.60.175.20">
    <property type="entry name" value="Major capsid L1 (late) superfamily, Papillomavirus"/>
    <property type="match status" value="2"/>
</dbReference>
<keyword evidence="11 12" id="KW-1160">Virus entry into host cell</keyword>
<protein>
    <recommendedName>
        <fullName evidence="12 13">Major capsid protein L1</fullName>
    </recommendedName>
</protein>
<organism evidence="14">
    <name type="scientific">Betapapillomavirus 5</name>
    <dbReference type="NCBI Taxonomy" id="334209"/>
    <lineage>
        <taxon>Viruses</taxon>
        <taxon>Monodnaviria</taxon>
        <taxon>Shotokuvirae</taxon>
        <taxon>Cossaviricota</taxon>
        <taxon>Papovaviricetes</taxon>
        <taxon>Zurhausenvirales</taxon>
        <taxon>Papillomaviridae</taxon>
        <taxon>Firstpapillomavirinae</taxon>
        <taxon>Betapapillomavirus</taxon>
    </lineage>
</organism>
<keyword evidence="10 12" id="KW-1015">Disulfide bond</keyword>
<evidence type="ECO:0000256" key="12">
    <source>
        <dbReference type="HAMAP-Rule" id="MF_04002"/>
    </source>
</evidence>
<evidence type="ECO:0000256" key="9">
    <source>
        <dbReference type="ARBA" id="ARBA00022921"/>
    </source>
</evidence>
<keyword evidence="4 12" id="KW-1162">Viral penetration into host cytoplasm</keyword>
<dbReference type="SUPFAM" id="SSF88648">
    <property type="entry name" value="Group I dsDNA viruses"/>
    <property type="match status" value="1"/>
</dbReference>
<dbReference type="InterPro" id="IPR011222">
    <property type="entry name" value="dsDNA_vir_gr_I_capsid"/>
</dbReference>
<comment type="similarity">
    <text evidence="12 13">Belongs to the papillomaviridae L1 protein family.</text>
</comment>
<feature type="disulfide bond" description="Interchain (with Cys-440)" evidence="12">
    <location>
        <position position="177"/>
    </location>
</feature>
<proteinExistence type="inferred from homology"/>
<evidence type="ECO:0000256" key="8">
    <source>
        <dbReference type="ARBA" id="ARBA00022890"/>
    </source>
</evidence>
<comment type="function">
    <text evidence="12 13">Forms an icosahedral capsid with a T=7 symmetry and a 50 nm diameter. The capsid is composed of 72 pentamers linked to each other by disulfide bonds and associated with L2 proteins. Binds to heparan sulfate proteoglycans on cell surface of basal layer keratinocytes to provide initial virion attachment. This binding mediates a conformational change in the virus capsid that facilitates efficient infection. The virion enters the host cell via endocytosis. During virus trafficking, L1 protein dissociates from the viral DNA and the genomic DNA is released to the host nucleus. The virion assembly takes place within the cell nucleus. Encapsulates the genomic DNA together with protein L2.</text>
</comment>
<evidence type="ECO:0000256" key="6">
    <source>
        <dbReference type="ARBA" id="ARBA00022828"/>
    </source>
</evidence>
<evidence type="ECO:0000256" key="5">
    <source>
        <dbReference type="ARBA" id="ARBA00022804"/>
    </source>
</evidence>
<sequence>MSSLWLSTTGKVYLPPSTPVARVQSTDTYIKRTNIYYHANSDRLLTVGHPYFDVRKSSGDHEVLVPKVSGNQFRAFRVHLPDPNRFALADKSVVNPDTERLVWAVRGMEIGRGQPLGVGTSGHPLFNKVKDTENPNNYNTGGQDDRVNTSFDPKQVQMFILGCVPCLGEHWDKALPCAEDVPDAGSCPPLELKNTIIEDGDMVDIGFGNLNFKALSVTKSDVSLDIVNETCKYPDFLKMANDVYGNACFFYARREQCYARHMYCRGGSVGDTIPDAAVGQDNNYYLKAASGQNRDTMASSIYFPTVSGSLVSTDAQVFNRPFWLQRAQGHNNGICWGNQIFLTVVDNTRNTNFCISVSSNDQALEEYSATKFREYIRHVEEYELSFILQLCIVPLEPEVLAQINAMNSDILEEWQLGFVPSPDNPITDTYRYIHSAATRCPDKVTPKEKADPFSQYHFWDVDLTEKLSLDLDQYSLGRKFLFQANLQNTRVNRGVTVTGRATTSRGTKRKRR</sequence>
<evidence type="ECO:0000256" key="13">
    <source>
        <dbReference type="RuleBase" id="RU361248"/>
    </source>
</evidence>
<dbReference type="Pfam" id="PF00500">
    <property type="entry name" value="Late_protein_L1"/>
    <property type="match status" value="1"/>
</dbReference>
<dbReference type="EMBL" id="MF588687">
    <property type="protein sequence ID" value="ATQ38160.1"/>
    <property type="molecule type" value="Genomic_DNA"/>
</dbReference>
<evidence type="ECO:0000256" key="11">
    <source>
        <dbReference type="ARBA" id="ARBA00023296"/>
    </source>
</evidence>
<dbReference type="HAMAP" id="MF_04002">
    <property type="entry name" value="PPV_L1"/>
    <property type="match status" value="1"/>
</dbReference>
<evidence type="ECO:0000256" key="7">
    <source>
        <dbReference type="ARBA" id="ARBA00022844"/>
    </source>
</evidence>
<evidence type="ECO:0000256" key="3">
    <source>
        <dbReference type="ARBA" id="ARBA00022581"/>
    </source>
</evidence>
<keyword evidence="9 12" id="KW-0426">Late protein</keyword>
<comment type="subcellular location">
    <subcellularLocation>
        <location evidence="12">Virion</location>
    </subcellularLocation>
    <subcellularLocation>
        <location evidence="12">Host nucleus</location>
    </subcellularLocation>
</comment>
<keyword evidence="3 12" id="KW-0945">Host-virus interaction</keyword>
<keyword evidence="7 12" id="KW-0946">Virion</keyword>
<dbReference type="PRINTS" id="PR00865">
    <property type="entry name" value="HPVCAPSIDL1"/>
</dbReference>
<evidence type="ECO:0000256" key="1">
    <source>
        <dbReference type="ARBA" id="ARBA00022561"/>
    </source>
</evidence>
<keyword evidence="8 12" id="KW-1164">Virus endocytosis by host</keyword>
<evidence type="ECO:0000256" key="10">
    <source>
        <dbReference type="ARBA" id="ARBA00023157"/>
    </source>
</evidence>
<name>A0A2D2AL75_9PAPI</name>
<keyword evidence="5 12" id="KW-1161">Viral attachment to host cell</keyword>
<keyword evidence="1 12" id="KW-0167">Capsid protein</keyword>
<feature type="disulfide bond" description="Interchain (with Cys-177)" evidence="12">
    <location>
        <position position="440"/>
    </location>
</feature>
<evidence type="ECO:0000256" key="2">
    <source>
        <dbReference type="ARBA" id="ARBA00022562"/>
    </source>
</evidence>
<evidence type="ECO:0000313" key="14">
    <source>
        <dbReference type="EMBL" id="ATQ38160.1"/>
    </source>
</evidence>
<dbReference type="GO" id="GO:0039620">
    <property type="term" value="C:T=7 icosahedral viral capsid"/>
    <property type="evidence" value="ECO:0007669"/>
    <property type="project" value="UniProtKB-UniRule"/>
</dbReference>
<dbReference type="GO" id="GO:0019062">
    <property type="term" value="P:virion attachment to host cell"/>
    <property type="evidence" value="ECO:0007669"/>
    <property type="project" value="UniProtKB-UniRule"/>
</dbReference>
<keyword evidence="6 13" id="KW-1145">T=7 icosahedral capsid protein</keyword>
<dbReference type="InterPro" id="IPR002210">
    <property type="entry name" value="Capsid_L1_Papillomavir"/>
</dbReference>
<gene>
    <name evidence="12 13 14" type="primary">L1</name>
</gene>
<evidence type="ECO:0000256" key="4">
    <source>
        <dbReference type="ARBA" id="ARBA00022595"/>
    </source>
</evidence>
<dbReference type="GO" id="GO:0005198">
    <property type="term" value="F:structural molecule activity"/>
    <property type="evidence" value="ECO:0007669"/>
    <property type="project" value="UniProtKB-UniRule"/>
</dbReference>
<dbReference type="InterPro" id="IPR036973">
    <property type="entry name" value="Capsid_L1_sf_Papillomavir"/>
</dbReference>